<comment type="caution">
    <text evidence="3">The sequence shown here is derived from an EMBL/GenBank/DDBJ whole genome shotgun (WGS) entry which is preliminary data.</text>
</comment>
<evidence type="ECO:0000313" key="3">
    <source>
        <dbReference type="EMBL" id="CAG7716318.1"/>
    </source>
</evidence>
<evidence type="ECO:0000256" key="2">
    <source>
        <dbReference type="SAM" id="SignalP"/>
    </source>
</evidence>
<feature type="signal peptide" evidence="2">
    <location>
        <begin position="1"/>
        <end position="24"/>
    </location>
</feature>
<protein>
    <submittedName>
        <fullName evidence="3">Uncharacterized protein</fullName>
    </submittedName>
</protein>
<dbReference type="EMBL" id="CAJVCH010037640">
    <property type="protein sequence ID" value="CAG7716318.1"/>
    <property type="molecule type" value="Genomic_DNA"/>
</dbReference>
<organism evidence="3 4">
    <name type="scientific">Allacma fusca</name>
    <dbReference type="NCBI Taxonomy" id="39272"/>
    <lineage>
        <taxon>Eukaryota</taxon>
        <taxon>Metazoa</taxon>
        <taxon>Ecdysozoa</taxon>
        <taxon>Arthropoda</taxon>
        <taxon>Hexapoda</taxon>
        <taxon>Collembola</taxon>
        <taxon>Symphypleona</taxon>
        <taxon>Sminthuridae</taxon>
        <taxon>Allacma</taxon>
    </lineage>
</organism>
<accession>A0A8J2JXM6</accession>
<proteinExistence type="predicted"/>
<sequence length="262" mass="28990">MESMINLILGSIWVLALNMASTTASDPITSIAAPEVHFEDNPSSNDQSADSVLVGPPIAIPAPRDGAALDYPSDEISPVDPTTDYQLEKGLLELNPKQKLPSNYDRDLNHPKSPDIYHQAITKKPTKSFLKTMKDKILSELQTLAHLTINSFSNVTLAAHQLISELANETISLAGVVGYLPELILLDGPQQLLETLKIIRQESDKKSLSALDTVIIFLEGDSKHGEKIKENIKPIFSFFPRIFHSVGTFFHTIFDTIWDLFV</sequence>
<dbReference type="Proteomes" id="UP000708208">
    <property type="component" value="Unassembled WGS sequence"/>
</dbReference>
<gene>
    <name evidence="3" type="ORF">AFUS01_LOCUS5833</name>
</gene>
<feature type="region of interest" description="Disordered" evidence="1">
    <location>
        <begin position="37"/>
        <end position="57"/>
    </location>
</feature>
<evidence type="ECO:0000256" key="1">
    <source>
        <dbReference type="SAM" id="MobiDB-lite"/>
    </source>
</evidence>
<dbReference type="AlphaFoldDB" id="A0A8J2JXM6"/>
<name>A0A8J2JXM6_9HEXA</name>
<feature type="compositionally biased region" description="Polar residues" evidence="1">
    <location>
        <begin position="41"/>
        <end position="50"/>
    </location>
</feature>
<reference evidence="3" key="1">
    <citation type="submission" date="2021-06" db="EMBL/GenBank/DDBJ databases">
        <authorList>
            <person name="Hodson N. C."/>
            <person name="Mongue J. A."/>
            <person name="Jaron S. K."/>
        </authorList>
    </citation>
    <scope>NUCLEOTIDE SEQUENCE</scope>
</reference>
<feature type="chain" id="PRO_5035185304" evidence="2">
    <location>
        <begin position="25"/>
        <end position="262"/>
    </location>
</feature>
<evidence type="ECO:0000313" key="4">
    <source>
        <dbReference type="Proteomes" id="UP000708208"/>
    </source>
</evidence>
<keyword evidence="2" id="KW-0732">Signal</keyword>
<keyword evidence="4" id="KW-1185">Reference proteome</keyword>